<dbReference type="PANTHER" id="PTHR42731:SF1">
    <property type="entry name" value="RADICAL SAM DOMAIN PROTEIN"/>
    <property type="match status" value="1"/>
</dbReference>
<dbReference type="InterPro" id="IPR018768">
    <property type="entry name" value="DUF2344"/>
</dbReference>
<reference evidence="2 3" key="1">
    <citation type="submission" date="2020-11" db="EMBL/GenBank/DDBJ databases">
        <title>Treponema Peruensis nv. sp., first commensal Treponema isolated from human feces.</title>
        <authorList>
            <person name="Belkhou C."/>
            <person name="Raes J."/>
        </authorList>
    </citation>
    <scope>NUCLEOTIDE SEQUENCE [LARGE SCALE GENOMIC DNA]</scope>
    <source>
        <strain evidence="2 3">RCC2812</strain>
    </source>
</reference>
<dbReference type="CDD" id="cd01335">
    <property type="entry name" value="Radical_SAM"/>
    <property type="match status" value="1"/>
</dbReference>
<dbReference type="InterPro" id="IPR023862">
    <property type="entry name" value="CHP03960_rSAM"/>
</dbReference>
<dbReference type="InterPro" id="IPR045784">
    <property type="entry name" value="Radical_SAM_N2"/>
</dbReference>
<dbReference type="Proteomes" id="UP000595224">
    <property type="component" value="Chromosome"/>
</dbReference>
<dbReference type="SFLD" id="SFLDS00029">
    <property type="entry name" value="Radical_SAM"/>
    <property type="match status" value="1"/>
</dbReference>
<dbReference type="InterPro" id="IPR058240">
    <property type="entry name" value="rSAM_sf"/>
</dbReference>
<evidence type="ECO:0000259" key="1">
    <source>
        <dbReference type="PROSITE" id="PS51918"/>
    </source>
</evidence>
<dbReference type="Pfam" id="PF04055">
    <property type="entry name" value="Radical_SAM"/>
    <property type="match status" value="1"/>
</dbReference>
<organism evidence="2 3">
    <name type="scientific">Treponema peruense</name>
    <dbReference type="NCBI Taxonomy" id="2787628"/>
    <lineage>
        <taxon>Bacteria</taxon>
        <taxon>Pseudomonadati</taxon>
        <taxon>Spirochaetota</taxon>
        <taxon>Spirochaetia</taxon>
        <taxon>Spirochaetales</taxon>
        <taxon>Treponemataceae</taxon>
        <taxon>Treponema</taxon>
    </lineage>
</organism>
<dbReference type="PANTHER" id="PTHR42731">
    <property type="entry name" value="SLL1084 PROTEIN"/>
    <property type="match status" value="1"/>
</dbReference>
<sequence>MKLIDPLKQFGSELNSVQSPSRYIGGEYALTVKPHSGQDDFFNVGIAFPDLYEIAMSNLAVKIIYNGLNALDGIRCERVFAPDTDFEAFLKHRKVPLYTLETGMPLKNLDMLAFSIGYELGITEVLAMLETGGISLTVQERTEDEPLVIAGGCGVTNPAPFADFFDAVMIGEAEDELFNLTKELRDLKKNGASRKQLLAHIESKPYMWTRNSCSEGKKIARRSVQGNFGLVPSVPSWYPIPSIKPVQDHGVVEIMRGCPNGCRFCHAGIYYRPTRVKNLKLIIDEIDHLVFDAGYREISLNSLSSADFPDVEGLLDLLNKRYEGYNVSFQLPSLKVNSMSLGILEKLSAVRKSGLTFAVETPEELWQLSLNKEVYAQHLEDIVRQAKAAGWTTAKFYFMIGLPLGDYFAENKDSLAVGSEGSEEKVIVDFLLNLQARTRIQCNVNVGIFIPKPHTAYQWVTQITPERAQKKMEWIFQNLPRGKFRLGRHNYDATILEGLISRGNFDTGKVILDAYKRGARFDAWDDHLRENMQFWNEAFDNAVWDVKKWIFRKWDLDESLPWDGVSLGTSKAFFKNEWKKSLSHELTKRCASDCDHKCGICNSKEKVSVHTKEEIESVSTCIKNKTVAVPEQHPESNIPILYRVVFNFTRTGGGEYIAYLAQVESFHKAILRSGLPFVFSSGFNPLPRIEFATAMTLGIPSEEETASCCLYSPVDEDRFKEVMNSVLPQSFRVTDVMIFPVTTLRKRESLSQGLWGCIYKYTSLESFDLRAFLSSQEYKTLREQNPQIKTEWKEDSLFVTSPSSDKAFRTALEAFCQKKWYEVCRIVKTATLAKPQISGWTVRDEQNWRCDNKNFKKDETLLTPADSSPVPFMELYAKIAAINAELIDQREQMDELKNANTLDDNNLPH</sequence>
<name>A0A7T3RFN8_9SPIR</name>
<evidence type="ECO:0000313" key="2">
    <source>
        <dbReference type="EMBL" id="QQA02236.1"/>
    </source>
</evidence>
<dbReference type="NCBIfam" id="TIGR03936">
    <property type="entry name" value="sam_1_link_chp"/>
    <property type="match status" value="1"/>
</dbReference>
<accession>A0A7T3RFN8</accession>
<dbReference type="Pfam" id="PF10105">
    <property type="entry name" value="DUF2344"/>
    <property type="match status" value="1"/>
</dbReference>
<dbReference type="InterPro" id="IPR023404">
    <property type="entry name" value="rSAM_horseshoe"/>
</dbReference>
<dbReference type="AlphaFoldDB" id="A0A7T3RFN8"/>
<protein>
    <submittedName>
        <fullName evidence="2">TIGR03960 family B12-binding radical SAM protein</fullName>
    </submittedName>
</protein>
<dbReference type="Pfam" id="PF19864">
    <property type="entry name" value="Radical_SAM_N2"/>
    <property type="match status" value="1"/>
</dbReference>
<gene>
    <name evidence="2" type="ORF">IWA51_06245</name>
</gene>
<dbReference type="SFLD" id="SFLDG01082">
    <property type="entry name" value="B12-binding_domain_containing"/>
    <property type="match status" value="1"/>
</dbReference>
<dbReference type="Gene3D" id="3.80.30.20">
    <property type="entry name" value="tm_1862 like domain"/>
    <property type="match status" value="1"/>
</dbReference>
<dbReference type="NCBIfam" id="TIGR03960">
    <property type="entry name" value="rSAM_fuse_unch"/>
    <property type="match status" value="1"/>
</dbReference>
<dbReference type="SMART" id="SM00729">
    <property type="entry name" value="Elp3"/>
    <property type="match status" value="1"/>
</dbReference>
<keyword evidence="3" id="KW-1185">Reference proteome</keyword>
<dbReference type="GO" id="GO:0051536">
    <property type="term" value="F:iron-sulfur cluster binding"/>
    <property type="evidence" value="ECO:0007669"/>
    <property type="project" value="InterPro"/>
</dbReference>
<dbReference type="KEGG" id="tper:IWA51_06245"/>
<evidence type="ECO:0000313" key="3">
    <source>
        <dbReference type="Proteomes" id="UP000595224"/>
    </source>
</evidence>
<dbReference type="InterPro" id="IPR007197">
    <property type="entry name" value="rSAM"/>
</dbReference>
<dbReference type="InterPro" id="IPR006638">
    <property type="entry name" value="Elp3/MiaA/NifB-like_rSAM"/>
</dbReference>
<dbReference type="SUPFAM" id="SSF102114">
    <property type="entry name" value="Radical SAM enzymes"/>
    <property type="match status" value="1"/>
</dbReference>
<feature type="domain" description="Radical SAM core" evidence="1">
    <location>
        <begin position="244"/>
        <end position="481"/>
    </location>
</feature>
<dbReference type="EMBL" id="CP064936">
    <property type="protein sequence ID" value="QQA02236.1"/>
    <property type="molecule type" value="Genomic_DNA"/>
</dbReference>
<dbReference type="GO" id="GO:0003824">
    <property type="term" value="F:catalytic activity"/>
    <property type="evidence" value="ECO:0007669"/>
    <property type="project" value="InterPro"/>
</dbReference>
<dbReference type="PROSITE" id="PS51918">
    <property type="entry name" value="RADICAL_SAM"/>
    <property type="match status" value="1"/>
</dbReference>
<proteinExistence type="predicted"/>